<feature type="domain" description="G-protein coupled receptors family 1 profile" evidence="11">
    <location>
        <begin position="49"/>
        <end position="293"/>
    </location>
</feature>
<sequence>MANQTGCHYDKLMDFFYDNRNKTGSDWDSTQLIVVQIFGLLLCTFILVSNGMIVAAVIMNKRFHFPFYYLLANLATSDFLAGIAYIYLMFNTGTVSRGLTVKLYFVRQALLDISLSASLANLLVIALERYIAVISWKVHSNLTKRRVSLLIMLVWALALFMGAVPSLGWNCICSLEHCSSLAPIFSRSYLIFWSVSNLVLLLVTVGIYFRIYTHVKRKTTAMSPSATLNRRKTPIKLIKTVMTVLGAFIVCWTPGLVILLLDGIDCQLCHILNLKRWLLLLAILNSVINPVIYSYRDKEMWIVLRNMLRCVSNVKGREILRAEFQVLKPSLNTGSFHQETVESQDS</sequence>
<evidence type="ECO:0000313" key="15">
    <source>
        <dbReference type="Proteomes" id="UP000694397"/>
    </source>
</evidence>
<evidence type="ECO:0000256" key="9">
    <source>
        <dbReference type="RuleBase" id="RU000688"/>
    </source>
</evidence>
<proteinExistence type="inferred from homology"/>
<reference evidence="12 14" key="1">
    <citation type="submission" date="2015-08" db="EMBL/GenBank/DDBJ databases">
        <title>The genome of the Asian arowana (Scleropages formosus).</title>
        <authorList>
            <person name="Tan M.H."/>
            <person name="Gan H.M."/>
            <person name="Croft L.J."/>
            <person name="Austin C.M."/>
        </authorList>
    </citation>
    <scope>NUCLEOTIDE SEQUENCE [LARGE SCALE GENOMIC DNA]</scope>
    <source>
        <strain evidence="12">Aro1</strain>
    </source>
</reference>
<feature type="transmembrane region" description="Helical" evidence="10">
    <location>
        <begin position="108"/>
        <end position="127"/>
    </location>
</feature>
<feature type="transmembrane region" description="Helical" evidence="10">
    <location>
        <begin position="277"/>
        <end position="295"/>
    </location>
</feature>
<feature type="transmembrane region" description="Helical" evidence="10">
    <location>
        <begin position="33"/>
        <end position="55"/>
    </location>
</feature>
<dbReference type="GO" id="GO:0005886">
    <property type="term" value="C:plasma membrane"/>
    <property type="evidence" value="ECO:0007669"/>
    <property type="project" value="UniProtKB-SubCell"/>
</dbReference>
<dbReference type="SUPFAM" id="SSF81321">
    <property type="entry name" value="Family A G protein-coupled receptor-like"/>
    <property type="match status" value="1"/>
</dbReference>
<keyword evidence="2" id="KW-1003">Cell membrane</keyword>
<dbReference type="InterPro" id="IPR017452">
    <property type="entry name" value="GPCR_Rhodpsn_7TM"/>
</dbReference>
<dbReference type="EMBL" id="JARO02003219">
    <property type="protein sequence ID" value="KPP70933.1"/>
    <property type="molecule type" value="Genomic_DNA"/>
</dbReference>
<evidence type="ECO:0000256" key="8">
    <source>
        <dbReference type="ARBA" id="ARBA00023224"/>
    </source>
</evidence>
<evidence type="ECO:0000256" key="4">
    <source>
        <dbReference type="ARBA" id="ARBA00022989"/>
    </source>
</evidence>
<reference evidence="13" key="3">
    <citation type="submission" date="2025-05" db="UniProtKB">
        <authorList>
            <consortium name="Ensembl"/>
        </authorList>
    </citation>
    <scope>IDENTIFICATION</scope>
</reference>
<dbReference type="Pfam" id="PF00001">
    <property type="entry name" value="7tm_1"/>
    <property type="match status" value="1"/>
</dbReference>
<accession>A0A0P7YTG6</accession>
<dbReference type="Ensembl" id="ENSSFOT00015061266.1">
    <property type="protein sequence ID" value="ENSSFOP00015061981.1"/>
    <property type="gene ID" value="ENSSFOG00015031106.1"/>
</dbReference>
<keyword evidence="6 10" id="KW-0472">Membrane</keyword>
<comment type="similarity">
    <text evidence="9">Belongs to the G-protein coupled receptor 1 family.</text>
</comment>
<organism evidence="12 14">
    <name type="scientific">Scleropages formosus</name>
    <name type="common">Asian bonytongue</name>
    <name type="synonym">Osteoglossum formosum</name>
    <dbReference type="NCBI Taxonomy" id="113540"/>
    <lineage>
        <taxon>Eukaryota</taxon>
        <taxon>Metazoa</taxon>
        <taxon>Chordata</taxon>
        <taxon>Craniata</taxon>
        <taxon>Vertebrata</taxon>
        <taxon>Euteleostomi</taxon>
        <taxon>Actinopterygii</taxon>
        <taxon>Neopterygii</taxon>
        <taxon>Teleostei</taxon>
        <taxon>Osteoglossocephala</taxon>
        <taxon>Osteoglossomorpha</taxon>
        <taxon>Osteoglossiformes</taxon>
        <taxon>Osteoglossidae</taxon>
        <taxon>Scleropages</taxon>
    </lineage>
</organism>
<dbReference type="KEGG" id="sfm:108935081"/>
<dbReference type="Proteomes" id="UP000034805">
    <property type="component" value="Unassembled WGS sequence"/>
</dbReference>
<dbReference type="PROSITE" id="PS00237">
    <property type="entry name" value="G_PROTEIN_RECEP_F1_1"/>
    <property type="match status" value="1"/>
</dbReference>
<dbReference type="PROSITE" id="PS50262">
    <property type="entry name" value="G_PROTEIN_RECEP_F1_2"/>
    <property type="match status" value="1"/>
</dbReference>
<comment type="subcellular location">
    <subcellularLocation>
        <location evidence="1">Cell membrane</location>
        <topology evidence="1">Multi-pass membrane protein</topology>
    </subcellularLocation>
</comment>
<dbReference type="SMART" id="SM01381">
    <property type="entry name" value="7TM_GPCR_Srsx"/>
    <property type="match status" value="1"/>
</dbReference>
<keyword evidence="7 9" id="KW-0675">Receptor</keyword>
<keyword evidence="5 9" id="KW-0297">G-protein coupled receptor</keyword>
<dbReference type="GeneTree" id="ENSGT01120000271896"/>
<keyword evidence="8 9" id="KW-0807">Transducer</keyword>
<evidence type="ECO:0000256" key="6">
    <source>
        <dbReference type="ARBA" id="ARBA00023136"/>
    </source>
</evidence>
<feature type="transmembrane region" description="Helical" evidence="10">
    <location>
        <begin position="189"/>
        <end position="209"/>
    </location>
</feature>
<evidence type="ECO:0000313" key="12">
    <source>
        <dbReference type="EMBL" id="KPP70933.1"/>
    </source>
</evidence>
<evidence type="ECO:0000256" key="10">
    <source>
        <dbReference type="SAM" id="Phobius"/>
    </source>
</evidence>
<dbReference type="GO" id="GO:0070915">
    <property type="term" value="F:lysophosphatidic acid receptor activity"/>
    <property type="evidence" value="ECO:0007669"/>
    <property type="project" value="InterPro"/>
</dbReference>
<evidence type="ECO:0000256" key="7">
    <source>
        <dbReference type="ARBA" id="ARBA00023170"/>
    </source>
</evidence>
<evidence type="ECO:0000313" key="14">
    <source>
        <dbReference type="Proteomes" id="UP000034805"/>
    </source>
</evidence>
<protein>
    <submittedName>
        <fullName evidence="12 13">Lysophosphatidic acid receptor 3</fullName>
    </submittedName>
</protein>
<keyword evidence="4 10" id="KW-1133">Transmembrane helix</keyword>
<dbReference type="AlphaFoldDB" id="A0A0P7YTG6"/>
<evidence type="ECO:0000256" key="5">
    <source>
        <dbReference type="ARBA" id="ARBA00023040"/>
    </source>
</evidence>
<dbReference type="InterPro" id="IPR005385">
    <property type="entry name" value="LPA_rcpt_EDG7"/>
</dbReference>
<dbReference type="InterPro" id="IPR000276">
    <property type="entry name" value="GPCR_Rhodpsn"/>
</dbReference>
<evidence type="ECO:0000256" key="2">
    <source>
        <dbReference type="ARBA" id="ARBA00022475"/>
    </source>
</evidence>
<evidence type="ECO:0000256" key="1">
    <source>
        <dbReference type="ARBA" id="ARBA00004651"/>
    </source>
</evidence>
<dbReference type="Proteomes" id="UP000694397">
    <property type="component" value="Chromosome 3"/>
</dbReference>
<dbReference type="OrthoDB" id="9863803at2759"/>
<feature type="transmembrane region" description="Helical" evidence="10">
    <location>
        <begin position="240"/>
        <end position="261"/>
    </location>
</feature>
<gene>
    <name evidence="13" type="primary">LPAR3</name>
    <name evidence="12" type="ORF">Z043_110197</name>
</gene>
<name>A0A0P7YTG6_SCLFO</name>
<feature type="transmembrane region" description="Helical" evidence="10">
    <location>
        <begin position="147"/>
        <end position="169"/>
    </location>
</feature>
<evidence type="ECO:0000259" key="11">
    <source>
        <dbReference type="PROSITE" id="PS50262"/>
    </source>
</evidence>
<dbReference type="Gene3D" id="1.20.1070.10">
    <property type="entry name" value="Rhodopsin 7-helix transmembrane proteins"/>
    <property type="match status" value="1"/>
</dbReference>
<dbReference type="PRINTS" id="PR01560">
    <property type="entry name" value="EDG7RECEPTOR"/>
</dbReference>
<evidence type="ECO:0000256" key="3">
    <source>
        <dbReference type="ARBA" id="ARBA00022692"/>
    </source>
</evidence>
<feature type="transmembrane region" description="Helical" evidence="10">
    <location>
        <begin position="67"/>
        <end position="88"/>
    </location>
</feature>
<keyword evidence="3 9" id="KW-0812">Transmembrane</keyword>
<dbReference type="PANTHER" id="PTHR22750">
    <property type="entry name" value="G-PROTEIN COUPLED RECEPTOR"/>
    <property type="match status" value="1"/>
</dbReference>
<keyword evidence="15" id="KW-1185">Reference proteome</keyword>
<reference evidence="13 15" key="2">
    <citation type="submission" date="2019-04" db="EMBL/GenBank/DDBJ databases">
        <authorList>
            <consortium name="Wellcome Sanger Institute Data Sharing"/>
        </authorList>
    </citation>
    <scope>NUCLEOTIDE SEQUENCE [LARGE SCALE GENOMIC DNA]</scope>
</reference>
<dbReference type="PRINTS" id="PR00237">
    <property type="entry name" value="GPCRRHODOPSN"/>
</dbReference>
<evidence type="ECO:0000313" key="13">
    <source>
        <dbReference type="Ensembl" id="ENSSFOP00015061981.1"/>
    </source>
</evidence>